<dbReference type="InterPro" id="IPR039547">
    <property type="entry name" value="Ribosomal_eL19"/>
</dbReference>
<keyword evidence="5" id="KW-1185">Reference proteome</keyword>
<dbReference type="EMBL" id="VBQZ03000008">
    <property type="protein sequence ID" value="MXQ81559.1"/>
    <property type="molecule type" value="Genomic_DNA"/>
</dbReference>
<dbReference type="GO" id="GO:0022625">
    <property type="term" value="C:cytosolic large ribosomal subunit"/>
    <property type="evidence" value="ECO:0007669"/>
    <property type="project" value="InterPro"/>
</dbReference>
<gene>
    <name evidence="4" type="ORF">E5288_WYG011904</name>
</gene>
<dbReference type="Pfam" id="PF25476">
    <property type="entry name" value="Ribosomal_L19e_C"/>
    <property type="match status" value="1"/>
</dbReference>
<feature type="region of interest" description="Disordered" evidence="2">
    <location>
        <begin position="1"/>
        <end position="52"/>
    </location>
</feature>
<evidence type="ECO:0000313" key="5">
    <source>
        <dbReference type="Proteomes" id="UP000322234"/>
    </source>
</evidence>
<dbReference type="SMART" id="SM01416">
    <property type="entry name" value="Ribosomal_L19e"/>
    <property type="match status" value="1"/>
</dbReference>
<evidence type="ECO:0000259" key="3">
    <source>
        <dbReference type="SMART" id="SM01416"/>
    </source>
</evidence>
<dbReference type="GO" id="GO:0003735">
    <property type="term" value="F:structural constituent of ribosome"/>
    <property type="evidence" value="ECO:0007669"/>
    <property type="project" value="InterPro"/>
</dbReference>
<dbReference type="AlphaFoldDB" id="A0A6B0QUS5"/>
<dbReference type="PANTHER" id="PTHR10722">
    <property type="entry name" value="60S RIBOSOMAL PROTEIN L19"/>
    <property type="match status" value="1"/>
</dbReference>
<dbReference type="Proteomes" id="UP000322234">
    <property type="component" value="Unassembled WGS sequence"/>
</dbReference>
<comment type="caution">
    <text evidence="4">The sequence shown here is derived from an EMBL/GenBank/DDBJ whole genome shotgun (WGS) entry which is preliminary data.</text>
</comment>
<dbReference type="Gene3D" id="1.10.1200.240">
    <property type="match status" value="1"/>
</dbReference>
<dbReference type="InterPro" id="IPR000196">
    <property type="entry name" value="Ribosomal_eL19_dom"/>
</dbReference>
<dbReference type="InterPro" id="IPR035970">
    <property type="entry name" value="60S_ribosomal_eL19_sf"/>
</dbReference>
<name>A0A6B0QUS5_9CETA</name>
<dbReference type="GO" id="GO:0006412">
    <property type="term" value="P:translation"/>
    <property type="evidence" value="ECO:0007669"/>
    <property type="project" value="InterPro"/>
</dbReference>
<evidence type="ECO:0000256" key="1">
    <source>
        <dbReference type="SAM" id="Coils"/>
    </source>
</evidence>
<accession>A0A6B0QUS5</accession>
<organism evidence="4 5">
    <name type="scientific">Bos mutus</name>
    <name type="common">wild yak</name>
    <dbReference type="NCBI Taxonomy" id="72004"/>
    <lineage>
        <taxon>Eukaryota</taxon>
        <taxon>Metazoa</taxon>
        <taxon>Chordata</taxon>
        <taxon>Craniata</taxon>
        <taxon>Vertebrata</taxon>
        <taxon>Euteleostomi</taxon>
        <taxon>Mammalia</taxon>
        <taxon>Eutheria</taxon>
        <taxon>Laurasiatheria</taxon>
        <taxon>Artiodactyla</taxon>
        <taxon>Ruminantia</taxon>
        <taxon>Pecora</taxon>
        <taxon>Bovidae</taxon>
        <taxon>Bovinae</taxon>
        <taxon>Bos</taxon>
    </lineage>
</organism>
<feature type="domain" description="Large ribosomal subunit protein eL19" evidence="3">
    <location>
        <begin position="17"/>
        <end position="97"/>
    </location>
</feature>
<keyword evidence="1" id="KW-0175">Coiled coil</keyword>
<proteinExistence type="predicted"/>
<reference evidence="4" key="1">
    <citation type="submission" date="2019-10" db="EMBL/GenBank/DDBJ databases">
        <title>The sequence and de novo assembly of the wild yak genome.</title>
        <authorList>
            <person name="Liu Y."/>
        </authorList>
    </citation>
    <scope>NUCLEOTIDE SEQUENCE [LARGE SCALE GENOMIC DNA]</scope>
    <source>
        <strain evidence="4">WY2019</strain>
    </source>
</reference>
<evidence type="ECO:0000256" key="2">
    <source>
        <dbReference type="SAM" id="MobiDB-lite"/>
    </source>
</evidence>
<sequence>MAEKVNSEGTFKNSEEDLEADQRWADHQKPVAVHSRARCREGNLDEEDENSVPAAQNARYRASKKIDLHMYHSLYLKVKGNVFKTKQILMEHIHKLKADQARKKLLADQAEARRSKTKEARKRREERLRAEKEEIIKTVQGGRDQEIKFSPSSLYTVASTIA</sequence>
<dbReference type="GO" id="GO:0003723">
    <property type="term" value="F:RNA binding"/>
    <property type="evidence" value="ECO:0007669"/>
    <property type="project" value="InterPro"/>
</dbReference>
<feature type="coiled-coil region" evidence="1">
    <location>
        <begin position="107"/>
        <end position="134"/>
    </location>
</feature>
<protein>
    <recommendedName>
        <fullName evidence="3">Large ribosomal subunit protein eL19 domain-containing protein</fullName>
    </recommendedName>
</protein>
<feature type="compositionally biased region" description="Basic and acidic residues" evidence="2">
    <location>
        <begin position="20"/>
        <end position="29"/>
    </location>
</feature>
<evidence type="ECO:0000313" key="4">
    <source>
        <dbReference type="EMBL" id="MXQ81559.1"/>
    </source>
</evidence>
<dbReference type="SUPFAM" id="SSF48140">
    <property type="entry name" value="Ribosomal protein L19 (L19e)"/>
    <property type="match status" value="1"/>
</dbReference>
<dbReference type="InterPro" id="IPR057260">
    <property type="entry name" value="Ribosomal_L19e_C"/>
</dbReference>